<keyword evidence="1 2" id="KW-0732">Signal</keyword>
<dbReference type="Proteomes" id="UP000187074">
    <property type="component" value="Unassembled WGS sequence"/>
</dbReference>
<name>A0A1R1AZY6_PAELA</name>
<dbReference type="InterPro" id="IPR002909">
    <property type="entry name" value="IPT_dom"/>
</dbReference>
<dbReference type="SMART" id="SM00327">
    <property type="entry name" value="VWA"/>
    <property type="match status" value="1"/>
</dbReference>
<dbReference type="AlphaFoldDB" id="A0A1R1AZY6"/>
<dbReference type="InterPro" id="IPR002035">
    <property type="entry name" value="VWF_A"/>
</dbReference>
<gene>
    <name evidence="4" type="ORF">BK123_19495</name>
</gene>
<dbReference type="PROSITE" id="PS50234">
    <property type="entry name" value="VWFA"/>
    <property type="match status" value="1"/>
</dbReference>
<dbReference type="InterPro" id="IPR013783">
    <property type="entry name" value="Ig-like_fold"/>
</dbReference>
<feature type="chain" id="PRO_5012344922" evidence="2">
    <location>
        <begin position="31"/>
        <end position="968"/>
    </location>
</feature>
<dbReference type="SMART" id="SM00429">
    <property type="entry name" value="IPT"/>
    <property type="match status" value="7"/>
</dbReference>
<protein>
    <submittedName>
        <fullName evidence="4">VWA domain-containing protein</fullName>
    </submittedName>
</protein>
<evidence type="ECO:0000256" key="2">
    <source>
        <dbReference type="SAM" id="SignalP"/>
    </source>
</evidence>
<dbReference type="InterPro" id="IPR052387">
    <property type="entry name" value="Fibrocystin"/>
</dbReference>
<dbReference type="Gene3D" id="3.40.50.410">
    <property type="entry name" value="von Willebrand factor, type A domain"/>
    <property type="match status" value="1"/>
</dbReference>
<dbReference type="RefSeq" id="WP_076324021.1">
    <property type="nucleotide sequence ID" value="NZ_MRTF01000006.1"/>
</dbReference>
<evidence type="ECO:0000313" key="4">
    <source>
        <dbReference type="EMBL" id="OME91632.1"/>
    </source>
</evidence>
<dbReference type="EMBL" id="MRTF01000006">
    <property type="protein sequence ID" value="OME91632.1"/>
    <property type="molecule type" value="Genomic_DNA"/>
</dbReference>
<dbReference type="SUPFAM" id="SSF81296">
    <property type="entry name" value="E set domains"/>
    <property type="match status" value="7"/>
</dbReference>
<dbReference type="SUPFAM" id="SSF53300">
    <property type="entry name" value="vWA-like"/>
    <property type="match status" value="1"/>
</dbReference>
<dbReference type="Gene3D" id="2.60.40.10">
    <property type="entry name" value="Immunoglobulins"/>
    <property type="match status" value="7"/>
</dbReference>
<sequence length="968" mass="101116">MKKFKQCFTIIFAVWFALYGLIAAPQQGEAAINDYVSVTKSANPTKITTQEETEIALNITGTPPANVVMPNDVVLIIDKSGSMAPTYGPNNGEDKMTNAKEAAKGFVDLMDMTKHRVAVVDFSSSASSFPFTVDKDTAKSYINTINSGGGTATGNAIDAAVALLADHRTEAQPVIVLMTDGAATESPKNTDPFDYALQRAQAAKDAGVIFYTIALLNPNEDPITSAPNVLMKNMATTATHHHFVLGSNGLNQIYAAIVKEIGMASAYDVTVTDIVGNDFEIVPGSFEDNIPKPTVTGNTLTWKFNELKNSALTFKYKIRPVDKMKAGTFPASLNTSSITYKDYAGANRTKSIQSVNITVKLPAPVITAVTEPFGHPNGGETVTITGQNFVSGATVKFGSTAATNVAFVSSTEITTTVPAGKQGMVDVSVTNPDNQVAKAQYQYKTDPIITSITPANGPLVGGTIVSIKGQYFMSGLTVKFGDKTAPLFYYYGPDQISVKSPIGAEAGPVDVTLTNPDGTTVTVTGGFTYDAPPSTDPEIVSISPDNGVVTGGNTIYVNGKNFKNGMKVVIGSKDASTSYISATQLRVTVPAGDAAGTVDVSVRTAEGAVYTKPQSYTYNAIEYPTPTITSVTPNTGLITGGNTVYVNGTNFVNGVTKVTFGTNDVNATYVNSTTLRLTVPAVATAGKVDIIVSNNDQAALLPEGYEYTMPIISEPHITAVTPKQGSIKGGYIAYIDGENFSGGATVTLGGINASVTYINSGQLKIVVPATALTGVVDVTVTNKDGGTETLAGGFEYLPILPEITSISPASASRAGGATIYVNGNNFDISAAVSINGVNATTAYVNSTSLRVTVPASSTVGQVPLVVSLSSGQSATFAFTYTELPVAAAPVITSLSSVTGKAGNVVYIYGTNFKNKPKVYFGSVEATTVVYTSSTTIRVTVPTGNTGEVLVKVVNPDTLESNTVTYTYN</sequence>
<feature type="domain" description="VWFA" evidence="3">
    <location>
        <begin position="72"/>
        <end position="261"/>
    </location>
</feature>
<organism evidence="4 5">
    <name type="scientific">Paenibacillus lautus</name>
    <name type="common">Bacillus lautus</name>
    <dbReference type="NCBI Taxonomy" id="1401"/>
    <lineage>
        <taxon>Bacteria</taxon>
        <taxon>Bacillati</taxon>
        <taxon>Bacillota</taxon>
        <taxon>Bacilli</taxon>
        <taxon>Bacillales</taxon>
        <taxon>Paenibacillaceae</taxon>
        <taxon>Paenibacillus</taxon>
    </lineage>
</organism>
<dbReference type="Pfam" id="PF01833">
    <property type="entry name" value="TIG"/>
    <property type="match status" value="7"/>
</dbReference>
<dbReference type="InterPro" id="IPR014756">
    <property type="entry name" value="Ig_E-set"/>
</dbReference>
<evidence type="ECO:0000259" key="3">
    <source>
        <dbReference type="PROSITE" id="PS50234"/>
    </source>
</evidence>
<proteinExistence type="predicted"/>
<dbReference type="InterPro" id="IPR036465">
    <property type="entry name" value="vWFA_dom_sf"/>
</dbReference>
<accession>A0A1R1AZY6</accession>
<comment type="caution">
    <text evidence="4">The sequence shown here is derived from an EMBL/GenBank/DDBJ whole genome shotgun (WGS) entry which is preliminary data.</text>
</comment>
<dbReference type="PANTHER" id="PTHR46769">
    <property type="entry name" value="POLYCYSTIC KIDNEY AND HEPATIC DISEASE 1 (AUTOSOMAL RECESSIVE)-LIKE 1"/>
    <property type="match status" value="1"/>
</dbReference>
<feature type="signal peptide" evidence="2">
    <location>
        <begin position="1"/>
        <end position="30"/>
    </location>
</feature>
<dbReference type="Pfam" id="PF00092">
    <property type="entry name" value="VWA"/>
    <property type="match status" value="1"/>
</dbReference>
<reference evidence="4 5" key="1">
    <citation type="submission" date="2016-11" db="EMBL/GenBank/DDBJ databases">
        <title>Paenibacillus species isolates.</title>
        <authorList>
            <person name="Beno S.M."/>
        </authorList>
    </citation>
    <scope>NUCLEOTIDE SEQUENCE [LARGE SCALE GENOMIC DNA]</scope>
    <source>
        <strain evidence="4 5">FSL F4-0100</strain>
    </source>
</reference>
<evidence type="ECO:0000313" key="5">
    <source>
        <dbReference type="Proteomes" id="UP000187074"/>
    </source>
</evidence>
<dbReference type="STRING" id="1401.BK123_19495"/>
<dbReference type="PANTHER" id="PTHR46769:SF2">
    <property type="entry name" value="FIBROCYSTIN-L ISOFORM 2 PRECURSOR-RELATED"/>
    <property type="match status" value="1"/>
</dbReference>
<evidence type="ECO:0000256" key="1">
    <source>
        <dbReference type="ARBA" id="ARBA00022729"/>
    </source>
</evidence>
<dbReference type="CDD" id="cd00198">
    <property type="entry name" value="vWFA"/>
    <property type="match status" value="1"/>
</dbReference>
<dbReference type="CDD" id="cd00102">
    <property type="entry name" value="IPT"/>
    <property type="match status" value="5"/>
</dbReference>
<dbReference type="OrthoDB" id="1656124at2"/>